<dbReference type="RefSeq" id="WP_203000237.1">
    <property type="nucleotide sequence ID" value="NZ_JADWYU010000133.1"/>
</dbReference>
<accession>A0A937UNG7</accession>
<comment type="caution">
    <text evidence="2">The sequence shown here is derived from an EMBL/GenBank/DDBJ whole genome shotgun (WGS) entry which is preliminary data.</text>
</comment>
<feature type="compositionally biased region" description="Low complexity" evidence="1">
    <location>
        <begin position="79"/>
        <end position="111"/>
    </location>
</feature>
<evidence type="ECO:0000313" key="3">
    <source>
        <dbReference type="Proteomes" id="UP000604475"/>
    </source>
</evidence>
<organism evidence="2 3">
    <name type="scientific">Frankia nepalensis</name>
    <dbReference type="NCBI Taxonomy" id="1836974"/>
    <lineage>
        <taxon>Bacteria</taxon>
        <taxon>Bacillati</taxon>
        <taxon>Actinomycetota</taxon>
        <taxon>Actinomycetes</taxon>
        <taxon>Frankiales</taxon>
        <taxon>Frankiaceae</taxon>
        <taxon>Frankia</taxon>
    </lineage>
</organism>
<sequence length="111" mass="11594">MTRLSAHLAVCGGASVHLYTYPDRSPILTLTTGDVTVTIVMSKTDLDTSAMRFARELADAVTRFAEDCQRFTTTTDGPAGSASDYATADGSASTSDSAPRSAGRSRALRAA</sequence>
<name>A0A937UNG7_9ACTN</name>
<evidence type="ECO:0000256" key="1">
    <source>
        <dbReference type="SAM" id="MobiDB-lite"/>
    </source>
</evidence>
<protein>
    <submittedName>
        <fullName evidence="2">Uncharacterized protein</fullName>
    </submittedName>
</protein>
<dbReference type="EMBL" id="JAEACQ010000165">
    <property type="protein sequence ID" value="MBL7627947.1"/>
    <property type="molecule type" value="Genomic_DNA"/>
</dbReference>
<dbReference type="AlphaFoldDB" id="A0A937UNG7"/>
<feature type="region of interest" description="Disordered" evidence="1">
    <location>
        <begin position="72"/>
        <end position="111"/>
    </location>
</feature>
<proteinExistence type="predicted"/>
<gene>
    <name evidence="2" type="ORF">I7412_12325</name>
</gene>
<dbReference type="Proteomes" id="UP000604475">
    <property type="component" value="Unassembled WGS sequence"/>
</dbReference>
<keyword evidence="3" id="KW-1185">Reference proteome</keyword>
<reference evidence="2" key="1">
    <citation type="submission" date="2020-12" db="EMBL/GenBank/DDBJ databases">
        <title>Genomic characterization of non-nitrogen-fixing Frankia strains.</title>
        <authorList>
            <person name="Carlos-Shanley C."/>
            <person name="Guerra T."/>
            <person name="Hahn D."/>
        </authorList>
    </citation>
    <scope>NUCLEOTIDE SEQUENCE</scope>
    <source>
        <strain evidence="2">CN6</strain>
    </source>
</reference>
<evidence type="ECO:0000313" key="2">
    <source>
        <dbReference type="EMBL" id="MBL7627947.1"/>
    </source>
</evidence>